<evidence type="ECO:0000256" key="6">
    <source>
        <dbReference type="ARBA" id="ARBA00022898"/>
    </source>
</evidence>
<dbReference type="UniPathway" id="UPA00148"/>
<name>A0A7S8C722_9HYPH</name>
<feature type="region of interest" description="Disordered" evidence="10">
    <location>
        <begin position="318"/>
        <end position="386"/>
    </location>
</feature>
<dbReference type="GO" id="GO:0009236">
    <property type="term" value="P:cobalamin biosynthetic process"/>
    <property type="evidence" value="ECO:0007669"/>
    <property type="project" value="UniProtKB-UniPathway"/>
</dbReference>
<keyword evidence="5" id="KW-0169">Cobalamin biosynthesis</keyword>
<dbReference type="InterPro" id="IPR015424">
    <property type="entry name" value="PyrdxlP-dep_Trfase"/>
</dbReference>
<evidence type="ECO:0000259" key="11">
    <source>
        <dbReference type="Pfam" id="PF00155"/>
    </source>
</evidence>
<accession>A0A7S8C722</accession>
<proteinExistence type="predicted"/>
<feature type="compositionally biased region" description="Pro residues" evidence="10">
    <location>
        <begin position="326"/>
        <end position="337"/>
    </location>
</feature>
<dbReference type="GO" id="GO:0048472">
    <property type="term" value="F:threonine-phosphate decarboxylase activity"/>
    <property type="evidence" value="ECO:0007669"/>
    <property type="project" value="UniProtKB-EC"/>
</dbReference>
<organism evidence="12 13">
    <name type="scientific">Kaustia mangrovi</name>
    <dbReference type="NCBI Taxonomy" id="2593653"/>
    <lineage>
        <taxon>Bacteria</taxon>
        <taxon>Pseudomonadati</taxon>
        <taxon>Pseudomonadota</taxon>
        <taxon>Alphaproteobacteria</taxon>
        <taxon>Hyphomicrobiales</taxon>
        <taxon>Parvibaculaceae</taxon>
        <taxon>Kaustia</taxon>
    </lineage>
</organism>
<keyword evidence="7 12" id="KW-0456">Lyase</keyword>
<dbReference type="InterPro" id="IPR015421">
    <property type="entry name" value="PyrdxlP-dep_Trfase_major"/>
</dbReference>
<evidence type="ECO:0000256" key="3">
    <source>
        <dbReference type="ARBA" id="ARBA00004953"/>
    </source>
</evidence>
<reference evidence="12 13" key="1">
    <citation type="submission" date="2020-06" db="EMBL/GenBank/DDBJ databases">
        <title>Genome sequence of 2 isolates from Red Sea Mangroves.</title>
        <authorList>
            <person name="Sefrji F."/>
            <person name="Michoud G."/>
            <person name="Merlino G."/>
            <person name="Daffonchio D."/>
        </authorList>
    </citation>
    <scope>NUCLEOTIDE SEQUENCE [LARGE SCALE GENOMIC DNA]</scope>
    <source>
        <strain evidence="12 13">R1DC25</strain>
    </source>
</reference>
<evidence type="ECO:0000256" key="10">
    <source>
        <dbReference type="SAM" id="MobiDB-lite"/>
    </source>
</evidence>
<evidence type="ECO:0000256" key="1">
    <source>
        <dbReference type="ARBA" id="ARBA00001933"/>
    </source>
</evidence>
<dbReference type="KEGG" id="kmn:HW532_17710"/>
<evidence type="ECO:0000256" key="5">
    <source>
        <dbReference type="ARBA" id="ARBA00022573"/>
    </source>
</evidence>
<feature type="domain" description="Aminotransferase class I/classII large" evidence="11">
    <location>
        <begin position="44"/>
        <end position="312"/>
    </location>
</feature>
<dbReference type="Gene3D" id="3.40.640.10">
    <property type="entry name" value="Type I PLP-dependent aspartate aminotransferase-like (Major domain)"/>
    <property type="match status" value="1"/>
</dbReference>
<feature type="compositionally biased region" description="Low complexity" evidence="10">
    <location>
        <begin position="371"/>
        <end position="380"/>
    </location>
</feature>
<dbReference type="InterPro" id="IPR004838">
    <property type="entry name" value="NHTrfase_class1_PyrdxlP-BS"/>
</dbReference>
<comment type="cofactor">
    <cofactor evidence="1">
        <name>pyridoxal 5'-phosphate</name>
        <dbReference type="ChEBI" id="CHEBI:597326"/>
    </cofactor>
</comment>
<evidence type="ECO:0000256" key="8">
    <source>
        <dbReference type="ARBA" id="ARBA00029996"/>
    </source>
</evidence>
<evidence type="ECO:0000256" key="2">
    <source>
        <dbReference type="ARBA" id="ARBA00003444"/>
    </source>
</evidence>
<dbReference type="PROSITE" id="PS00105">
    <property type="entry name" value="AA_TRANSFER_CLASS_1"/>
    <property type="match status" value="1"/>
</dbReference>
<dbReference type="EMBL" id="CP058214">
    <property type="protein sequence ID" value="QPC44374.1"/>
    <property type="molecule type" value="Genomic_DNA"/>
</dbReference>
<comment type="catalytic activity">
    <reaction evidence="9">
        <text>O-phospho-L-threonine + H(+) = (R)-1-aminopropan-2-yl phosphate + CO2</text>
        <dbReference type="Rhea" id="RHEA:11492"/>
        <dbReference type="ChEBI" id="CHEBI:15378"/>
        <dbReference type="ChEBI" id="CHEBI:16526"/>
        <dbReference type="ChEBI" id="CHEBI:58563"/>
        <dbReference type="ChEBI" id="CHEBI:58675"/>
        <dbReference type="EC" id="4.1.1.81"/>
    </reaction>
</comment>
<dbReference type="GO" id="GO:0030170">
    <property type="term" value="F:pyridoxal phosphate binding"/>
    <property type="evidence" value="ECO:0007669"/>
    <property type="project" value="InterPro"/>
</dbReference>
<dbReference type="RefSeq" id="WP_246479284.1">
    <property type="nucleotide sequence ID" value="NZ_CP058214.1"/>
</dbReference>
<dbReference type="Gene3D" id="3.90.1150.10">
    <property type="entry name" value="Aspartate Aminotransferase, domain 1"/>
    <property type="match status" value="1"/>
</dbReference>
<dbReference type="NCBIfam" id="TIGR01140">
    <property type="entry name" value="L_thr_O3P_dcar"/>
    <property type="match status" value="1"/>
</dbReference>
<dbReference type="PANTHER" id="PTHR42885:SF1">
    <property type="entry name" value="THREONINE-PHOSPHATE DECARBOXYLASE"/>
    <property type="match status" value="1"/>
</dbReference>
<dbReference type="SUPFAM" id="SSF53383">
    <property type="entry name" value="PLP-dependent transferases"/>
    <property type="match status" value="1"/>
</dbReference>
<protein>
    <recommendedName>
        <fullName evidence="4">threonine-phosphate decarboxylase</fullName>
        <ecNumber evidence="4">4.1.1.81</ecNumber>
    </recommendedName>
    <alternativeName>
        <fullName evidence="8">L-threonine-O-3-phosphate decarboxylase</fullName>
    </alternativeName>
</protein>
<dbReference type="Pfam" id="PF00155">
    <property type="entry name" value="Aminotran_1_2"/>
    <property type="match status" value="1"/>
</dbReference>
<sequence length="398" mass="41068">MSVIHGGDLADARRLAGCGEGDWLDLSTGINPQPYPLPAIPAEAWTRLPGREALDGLLEAAAAYYGAPDPTLVVAGPGSQSLIQRLPALFAPTRVAVVGPTYGEHAPAWASHGHEVDTVAALADAPRDGIAVLVNPNNPDGRLIAPDTLAREAEDRMRAGGWLVVDEAFGDVVPQAGAAASCAGTNTVVLKSFGKFFGLAGLRLGFAIAPAGLAGRLSEALGAWAVGGPAIAIASMALRDEGWQEETRARLEGDTRRLDALLTQAGLAVTGGTTLFRLVDSAHAPALFAHLLRHRIYARRFPYNERWLRVGLPGDGGTIARGKLTPPHPAPSAPPSPARGEGKWTGSADNPSPLAGEGGAHRAGDGRVRGAEAATGTAPAGDEDGFARLQRALEGFAP</sequence>
<dbReference type="EC" id="4.1.1.81" evidence="4"/>
<dbReference type="PANTHER" id="PTHR42885">
    <property type="entry name" value="HISTIDINOL-PHOSPHATE AMINOTRANSFERASE-RELATED"/>
    <property type="match status" value="1"/>
</dbReference>
<comment type="pathway">
    <text evidence="3">Cofactor biosynthesis; adenosylcobalamin biosynthesis.</text>
</comment>
<evidence type="ECO:0000313" key="13">
    <source>
        <dbReference type="Proteomes" id="UP000593594"/>
    </source>
</evidence>
<feature type="compositionally biased region" description="Basic and acidic residues" evidence="10">
    <location>
        <begin position="359"/>
        <end position="370"/>
    </location>
</feature>
<dbReference type="CDD" id="cd00609">
    <property type="entry name" value="AAT_like"/>
    <property type="match status" value="1"/>
</dbReference>
<evidence type="ECO:0000313" key="12">
    <source>
        <dbReference type="EMBL" id="QPC44374.1"/>
    </source>
</evidence>
<dbReference type="AlphaFoldDB" id="A0A7S8C722"/>
<gene>
    <name evidence="12" type="ORF">HW532_17710</name>
</gene>
<evidence type="ECO:0000256" key="4">
    <source>
        <dbReference type="ARBA" id="ARBA00012285"/>
    </source>
</evidence>
<keyword evidence="13" id="KW-1185">Reference proteome</keyword>
<dbReference type="InterPro" id="IPR005860">
    <property type="entry name" value="CobD"/>
</dbReference>
<dbReference type="Proteomes" id="UP000593594">
    <property type="component" value="Chromosome"/>
</dbReference>
<evidence type="ECO:0000256" key="9">
    <source>
        <dbReference type="ARBA" id="ARBA00048531"/>
    </source>
</evidence>
<evidence type="ECO:0000256" key="7">
    <source>
        <dbReference type="ARBA" id="ARBA00023239"/>
    </source>
</evidence>
<dbReference type="InterPro" id="IPR004839">
    <property type="entry name" value="Aminotransferase_I/II_large"/>
</dbReference>
<dbReference type="InterPro" id="IPR015422">
    <property type="entry name" value="PyrdxlP-dep_Trfase_small"/>
</dbReference>
<comment type="function">
    <text evidence="2">Decarboxylates L-threonine-O-3-phosphate to yield (R)-1-amino-2-propanol O-2-phosphate, the precursor for the linkage between the nucleotide loop and the corrin ring in cobalamin.</text>
</comment>
<keyword evidence="6" id="KW-0663">Pyridoxal phosphate</keyword>